<comment type="function">
    <text evidence="11">Catalyzes the anaerobic formation of alpha-ketobutyrate and ammonia from threonine in a two-step reaction. The first step involved a dehydration of threonine and a production of enamine intermediates (aminocrotonate), which tautomerizes to its imine form (iminobutyrate). Both intermediates are unstable and short-lived. The second step is the nonenzymatic hydrolysis of the enamine/imine intermediates to form 2-ketobutyrate and free ammonia. In the low water environment of the cell, the second step is accelerated by RidA.</text>
</comment>
<dbReference type="FunFam" id="3.40.50.1100:FF:000007">
    <property type="entry name" value="L-threonine dehydratase catabolic TdcB"/>
    <property type="match status" value="1"/>
</dbReference>
<comment type="cofactor">
    <cofactor evidence="4">
        <name>Mn(2+)</name>
        <dbReference type="ChEBI" id="CHEBI:29035"/>
    </cofactor>
</comment>
<dbReference type="PANTHER" id="PTHR43050:SF1">
    <property type="entry name" value="SERINE RACEMASE"/>
    <property type="match status" value="1"/>
</dbReference>
<evidence type="ECO:0000256" key="6">
    <source>
        <dbReference type="ARBA" id="ARBA00010869"/>
    </source>
</evidence>
<dbReference type="InterPro" id="IPR000634">
    <property type="entry name" value="Ser/Thr_deHydtase_PyrdxlP-BS"/>
</dbReference>
<dbReference type="GO" id="GO:0000287">
    <property type="term" value="F:magnesium ion binding"/>
    <property type="evidence" value="ECO:0007669"/>
    <property type="project" value="TreeGrafter"/>
</dbReference>
<dbReference type="AlphaFoldDB" id="A0A556PN92"/>
<dbReference type="FunFam" id="3.40.50.1100:FF:000005">
    <property type="entry name" value="Threonine dehydratase catabolic"/>
    <property type="match status" value="1"/>
</dbReference>
<accession>A0A556PN92</accession>
<dbReference type="GO" id="GO:0030170">
    <property type="term" value="F:pyridoxal phosphate binding"/>
    <property type="evidence" value="ECO:0007669"/>
    <property type="project" value="InterPro"/>
</dbReference>
<organism evidence="14 15">
    <name type="scientific">Allobacillus salarius</name>
    <dbReference type="NCBI Taxonomy" id="1955272"/>
    <lineage>
        <taxon>Bacteria</taxon>
        <taxon>Bacillati</taxon>
        <taxon>Bacillota</taxon>
        <taxon>Bacilli</taxon>
        <taxon>Bacillales</taxon>
        <taxon>Bacillaceae</taxon>
        <taxon>Allobacillus</taxon>
    </lineage>
</organism>
<evidence type="ECO:0000256" key="5">
    <source>
        <dbReference type="ARBA" id="ARBA00001946"/>
    </source>
</evidence>
<dbReference type="EC" id="4.3.1.19" evidence="7"/>
<dbReference type="PANTHER" id="PTHR43050">
    <property type="entry name" value="SERINE / THREONINE RACEMASE FAMILY MEMBER"/>
    <property type="match status" value="1"/>
</dbReference>
<dbReference type="Proteomes" id="UP000316425">
    <property type="component" value="Unassembled WGS sequence"/>
</dbReference>
<dbReference type="EMBL" id="VMHE01000007">
    <property type="protein sequence ID" value="TSJ65864.1"/>
    <property type="molecule type" value="Genomic_DNA"/>
</dbReference>
<dbReference type="Gene3D" id="3.40.50.1100">
    <property type="match status" value="2"/>
</dbReference>
<dbReference type="PROSITE" id="PS00165">
    <property type="entry name" value="DEHYDRATASE_SER_THR"/>
    <property type="match status" value="1"/>
</dbReference>
<evidence type="ECO:0000256" key="4">
    <source>
        <dbReference type="ARBA" id="ARBA00001936"/>
    </source>
</evidence>
<evidence type="ECO:0000256" key="8">
    <source>
        <dbReference type="ARBA" id="ARBA00022842"/>
    </source>
</evidence>
<name>A0A556PN92_9BACI</name>
<comment type="cofactor">
    <cofactor evidence="2">
        <name>Ca(2+)</name>
        <dbReference type="ChEBI" id="CHEBI:29108"/>
    </cofactor>
</comment>
<evidence type="ECO:0000259" key="13">
    <source>
        <dbReference type="Pfam" id="PF00291"/>
    </source>
</evidence>
<comment type="similarity">
    <text evidence="6">Belongs to the serine/threonine dehydratase family.</text>
</comment>
<comment type="catalytic activity">
    <reaction evidence="1">
        <text>L-threonine = 2-oxobutanoate + NH4(+)</text>
        <dbReference type="Rhea" id="RHEA:22108"/>
        <dbReference type="ChEBI" id="CHEBI:16763"/>
        <dbReference type="ChEBI" id="CHEBI:28938"/>
        <dbReference type="ChEBI" id="CHEBI:57926"/>
        <dbReference type="EC" id="4.3.1.19"/>
    </reaction>
</comment>
<sequence length="320" mass="34304">MVSLEDILRAREQIAETIHKTRILRSSQLSEMTGANMLFKSEHLQKTGSFKIRGATNRVINAEKEGAKYITAASSGNHGQAVAYIANQLGIPATIVVPTDATESKVNAIRNYNGKVEFAGTTSADRIPKAKEIAKDNDGVFVPPYDHPDIVAGQGTVGLEITEQVQDVDVVFVPVGGGGLVAGILTAIKEINPDIKVYGVEPKLANDTAVSLQEGKIMTAGNPANTIADGLRTDQPGDLTFPILQKYIDDLIVVKEDDVRFAMSFVYERMKQVIEPSAAVSLTAALNSDVDIKGKTVVNVLSGGNVDLFKLNDLLVKTTK</sequence>
<evidence type="ECO:0000256" key="2">
    <source>
        <dbReference type="ARBA" id="ARBA00001913"/>
    </source>
</evidence>
<feature type="domain" description="Tryptophan synthase beta chain-like PALP" evidence="13">
    <location>
        <begin position="16"/>
        <end position="303"/>
    </location>
</feature>
<dbReference type="GO" id="GO:0003941">
    <property type="term" value="F:L-serine ammonia-lyase activity"/>
    <property type="evidence" value="ECO:0007669"/>
    <property type="project" value="TreeGrafter"/>
</dbReference>
<dbReference type="InterPro" id="IPR036052">
    <property type="entry name" value="TrpB-like_PALP_sf"/>
</dbReference>
<keyword evidence="15" id="KW-1185">Reference proteome</keyword>
<evidence type="ECO:0000256" key="1">
    <source>
        <dbReference type="ARBA" id="ARBA00001274"/>
    </source>
</evidence>
<dbReference type="GO" id="GO:0030378">
    <property type="term" value="F:serine racemase activity"/>
    <property type="evidence" value="ECO:0007669"/>
    <property type="project" value="TreeGrafter"/>
</dbReference>
<gene>
    <name evidence="14" type="ORF">FPQ13_06035</name>
</gene>
<dbReference type="CDD" id="cd01562">
    <property type="entry name" value="Thr-dehyd"/>
    <property type="match status" value="1"/>
</dbReference>
<proteinExistence type="inferred from homology"/>
<dbReference type="GO" id="GO:0005524">
    <property type="term" value="F:ATP binding"/>
    <property type="evidence" value="ECO:0007669"/>
    <property type="project" value="TreeGrafter"/>
</dbReference>
<keyword evidence="8" id="KW-0460">Magnesium</keyword>
<evidence type="ECO:0000256" key="12">
    <source>
        <dbReference type="ARBA" id="ARBA00031427"/>
    </source>
</evidence>
<evidence type="ECO:0000256" key="11">
    <source>
        <dbReference type="ARBA" id="ARBA00025527"/>
    </source>
</evidence>
<keyword evidence="10" id="KW-0456">Lyase</keyword>
<dbReference type="OrthoDB" id="9811476at2"/>
<dbReference type="GO" id="GO:0004794">
    <property type="term" value="F:threonine deaminase activity"/>
    <property type="evidence" value="ECO:0007669"/>
    <property type="project" value="UniProtKB-EC"/>
</dbReference>
<evidence type="ECO:0000256" key="7">
    <source>
        <dbReference type="ARBA" id="ARBA00012096"/>
    </source>
</evidence>
<dbReference type="GO" id="GO:0070179">
    <property type="term" value="P:D-serine biosynthetic process"/>
    <property type="evidence" value="ECO:0007669"/>
    <property type="project" value="TreeGrafter"/>
</dbReference>
<evidence type="ECO:0000313" key="14">
    <source>
        <dbReference type="EMBL" id="TSJ65864.1"/>
    </source>
</evidence>
<evidence type="ECO:0000256" key="9">
    <source>
        <dbReference type="ARBA" id="ARBA00022898"/>
    </source>
</evidence>
<keyword evidence="9" id="KW-0663">Pyridoxal phosphate</keyword>
<comment type="caution">
    <text evidence="14">The sequence shown here is derived from an EMBL/GenBank/DDBJ whole genome shotgun (WGS) entry which is preliminary data.</text>
</comment>
<dbReference type="RefSeq" id="WP_144088429.1">
    <property type="nucleotide sequence ID" value="NZ_VMHE01000007.1"/>
</dbReference>
<comment type="cofactor">
    <cofactor evidence="3">
        <name>pyridoxal 5'-phosphate</name>
        <dbReference type="ChEBI" id="CHEBI:597326"/>
    </cofactor>
</comment>
<protein>
    <recommendedName>
        <fullName evidence="7">threonine ammonia-lyase</fullName>
        <ecNumber evidence="7">4.3.1.19</ecNumber>
    </recommendedName>
    <alternativeName>
        <fullName evidence="12">Threonine deaminase</fullName>
    </alternativeName>
</protein>
<dbReference type="InterPro" id="IPR001926">
    <property type="entry name" value="TrpB-like_PALP"/>
</dbReference>
<dbReference type="GO" id="GO:0018114">
    <property type="term" value="F:threonine racemase activity"/>
    <property type="evidence" value="ECO:0007669"/>
    <property type="project" value="TreeGrafter"/>
</dbReference>
<dbReference type="SUPFAM" id="SSF53686">
    <property type="entry name" value="Tryptophan synthase beta subunit-like PLP-dependent enzymes"/>
    <property type="match status" value="1"/>
</dbReference>
<reference evidence="14 15" key="1">
    <citation type="submission" date="2019-07" db="EMBL/GenBank/DDBJ databases">
        <title>Allobacillus sp. nov. SKP isolated from shrimp paste of Euphausiacea.</title>
        <authorList>
            <person name="Kanchanasin P."/>
            <person name="Tanasupawat S."/>
            <person name="Shi W."/>
            <person name="Wu L."/>
            <person name="Ma J."/>
        </authorList>
    </citation>
    <scope>NUCLEOTIDE SEQUENCE [LARGE SCALE GENOMIC DNA]</scope>
    <source>
        <strain evidence="14 15">SKP4-8</strain>
    </source>
</reference>
<evidence type="ECO:0000256" key="3">
    <source>
        <dbReference type="ARBA" id="ARBA00001933"/>
    </source>
</evidence>
<evidence type="ECO:0000256" key="10">
    <source>
        <dbReference type="ARBA" id="ARBA00023239"/>
    </source>
</evidence>
<comment type="cofactor">
    <cofactor evidence="5">
        <name>Mg(2+)</name>
        <dbReference type="ChEBI" id="CHEBI:18420"/>
    </cofactor>
</comment>
<dbReference type="Pfam" id="PF00291">
    <property type="entry name" value="PALP"/>
    <property type="match status" value="1"/>
</dbReference>
<evidence type="ECO:0000313" key="15">
    <source>
        <dbReference type="Proteomes" id="UP000316425"/>
    </source>
</evidence>